<evidence type="ECO:0000313" key="1">
    <source>
        <dbReference type="EMBL" id="HJC32994.1"/>
    </source>
</evidence>
<sequence length="23" mass="2876">MYFRDYMNAHPDAAREYEIHKDC</sequence>
<protein>
    <submittedName>
        <fullName evidence="1">GrpB family protein</fullName>
    </submittedName>
</protein>
<reference evidence="1" key="2">
    <citation type="submission" date="2021-04" db="EMBL/GenBank/DDBJ databases">
        <authorList>
            <person name="Gilroy R."/>
        </authorList>
    </citation>
    <scope>NUCLEOTIDE SEQUENCE</scope>
    <source>
        <strain evidence="1">ChiW19-954</strain>
    </source>
</reference>
<gene>
    <name evidence="1" type="ORF">H9758_00175</name>
</gene>
<accession>A0A9D2NLA7</accession>
<proteinExistence type="predicted"/>
<evidence type="ECO:0000313" key="2">
    <source>
        <dbReference type="Proteomes" id="UP000823890"/>
    </source>
</evidence>
<name>A0A9D2NLA7_9FIRM</name>
<dbReference type="AlphaFoldDB" id="A0A9D2NLA7"/>
<organism evidence="1 2">
    <name type="scientific">Candidatus Mediterraneibacter faecipullorum</name>
    <dbReference type="NCBI Taxonomy" id="2838670"/>
    <lineage>
        <taxon>Bacteria</taxon>
        <taxon>Bacillati</taxon>
        <taxon>Bacillota</taxon>
        <taxon>Clostridia</taxon>
        <taxon>Lachnospirales</taxon>
        <taxon>Lachnospiraceae</taxon>
        <taxon>Mediterraneibacter</taxon>
    </lineage>
</organism>
<dbReference type="Proteomes" id="UP000823890">
    <property type="component" value="Unassembled WGS sequence"/>
</dbReference>
<comment type="caution">
    <text evidence="1">The sequence shown here is derived from an EMBL/GenBank/DDBJ whole genome shotgun (WGS) entry which is preliminary data.</text>
</comment>
<reference evidence="1" key="1">
    <citation type="journal article" date="2021" name="PeerJ">
        <title>Extensive microbial diversity within the chicken gut microbiome revealed by metagenomics and culture.</title>
        <authorList>
            <person name="Gilroy R."/>
            <person name="Ravi A."/>
            <person name="Getino M."/>
            <person name="Pursley I."/>
            <person name="Horton D.L."/>
            <person name="Alikhan N.F."/>
            <person name="Baker D."/>
            <person name="Gharbi K."/>
            <person name="Hall N."/>
            <person name="Watson M."/>
            <person name="Adriaenssens E.M."/>
            <person name="Foster-Nyarko E."/>
            <person name="Jarju S."/>
            <person name="Secka A."/>
            <person name="Antonio M."/>
            <person name="Oren A."/>
            <person name="Chaudhuri R.R."/>
            <person name="La Ragione R."/>
            <person name="Hildebrand F."/>
            <person name="Pallen M.J."/>
        </authorList>
    </citation>
    <scope>NUCLEOTIDE SEQUENCE</scope>
    <source>
        <strain evidence="1">ChiW19-954</strain>
    </source>
</reference>
<dbReference type="EMBL" id="DWWO01000002">
    <property type="protein sequence ID" value="HJC32994.1"/>
    <property type="molecule type" value="Genomic_DNA"/>
</dbReference>